<evidence type="ECO:0000259" key="6">
    <source>
        <dbReference type="Pfam" id="PF00294"/>
    </source>
</evidence>
<proteinExistence type="inferred from homology"/>
<dbReference type="GO" id="GO:0016301">
    <property type="term" value="F:kinase activity"/>
    <property type="evidence" value="ECO:0007669"/>
    <property type="project" value="UniProtKB-KW"/>
</dbReference>
<dbReference type="PANTHER" id="PTHR43085">
    <property type="entry name" value="HEXOKINASE FAMILY MEMBER"/>
    <property type="match status" value="1"/>
</dbReference>
<evidence type="ECO:0000256" key="1">
    <source>
        <dbReference type="ARBA" id="ARBA00010688"/>
    </source>
</evidence>
<dbReference type="InterPro" id="IPR002173">
    <property type="entry name" value="Carboh/pur_kinase_PfkB_CS"/>
</dbReference>
<dbReference type="Proteomes" id="UP000186108">
    <property type="component" value="Chromosome"/>
</dbReference>
<dbReference type="InterPro" id="IPR029056">
    <property type="entry name" value="Ribokinase-like"/>
</dbReference>
<dbReference type="InterPro" id="IPR050306">
    <property type="entry name" value="PfkB_Carbo_kinase"/>
</dbReference>
<dbReference type="Gene3D" id="3.40.1190.20">
    <property type="match status" value="1"/>
</dbReference>
<organism evidence="7 8">
    <name type="scientific">Rhodococcus opacus</name>
    <name type="common">Nocardia opaca</name>
    <dbReference type="NCBI Taxonomy" id="37919"/>
    <lineage>
        <taxon>Bacteria</taxon>
        <taxon>Bacillati</taxon>
        <taxon>Actinomycetota</taxon>
        <taxon>Actinomycetes</taxon>
        <taxon>Mycobacteriales</taxon>
        <taxon>Nocardiaceae</taxon>
        <taxon>Rhodococcus</taxon>
    </lineage>
</organism>
<dbReference type="PATRIC" id="fig|37919.13.peg.4419"/>
<sequence length="315" mass="33462">MTSRVLSLGEALIDVVTRPGSTQEHVGGSLLNVAVGLGALGHPASICSHWGKDPRGNLLRQWAESAGVQITPGTDSAHRTSVAFARIDADGRANYEFDVNWAVPQLPDLEPFGHLHTGSIAATVEPGGSTVVVAAERMRLLGTVSYDPNIRPALMHSPDTVVDRVEHLVSLSDVVKTSDEDLDWLYPGVPVENIMRRWVKTGPAMVVVTRGSWGAYARLAHNRDMLHIDQTPVTVGDTVGAGDSFMAGLLSGLLDAGLLGSPQARDRLAAVDWPDVQPALLRAIHTSALTVSRSGAYAPSRAEVHALHALDPALT</sequence>
<evidence type="ECO:0000256" key="2">
    <source>
        <dbReference type="ARBA" id="ARBA00022679"/>
    </source>
</evidence>
<evidence type="ECO:0000256" key="4">
    <source>
        <dbReference type="ARBA" id="ARBA00022777"/>
    </source>
</evidence>
<gene>
    <name evidence="7" type="ORF">R1CP_20995</name>
</gene>
<evidence type="ECO:0000256" key="5">
    <source>
        <dbReference type="ARBA" id="ARBA00022840"/>
    </source>
</evidence>
<dbReference type="PROSITE" id="PS00584">
    <property type="entry name" value="PFKB_KINASES_2"/>
    <property type="match status" value="1"/>
</dbReference>
<dbReference type="CDD" id="cd01167">
    <property type="entry name" value="bac_FRK"/>
    <property type="match status" value="1"/>
</dbReference>
<evidence type="ECO:0000256" key="3">
    <source>
        <dbReference type="ARBA" id="ARBA00022741"/>
    </source>
</evidence>
<protein>
    <submittedName>
        <fullName evidence="7">PfkB domain-containing protein</fullName>
    </submittedName>
</protein>
<name>A0A1B1K8D9_RHOOP</name>
<dbReference type="GO" id="GO:0005524">
    <property type="term" value="F:ATP binding"/>
    <property type="evidence" value="ECO:0007669"/>
    <property type="project" value="UniProtKB-KW"/>
</dbReference>
<evidence type="ECO:0000313" key="7">
    <source>
        <dbReference type="EMBL" id="ANS28877.1"/>
    </source>
</evidence>
<dbReference type="EMBL" id="CP009111">
    <property type="protein sequence ID" value="ANS28877.1"/>
    <property type="molecule type" value="Genomic_DNA"/>
</dbReference>
<dbReference type="RefSeq" id="WP_065491489.1">
    <property type="nucleotide sequence ID" value="NZ_CP009111.1"/>
</dbReference>
<comment type="similarity">
    <text evidence="1">Belongs to the carbohydrate kinase PfkB family.</text>
</comment>
<keyword evidence="3" id="KW-0547">Nucleotide-binding</keyword>
<reference evidence="7 8" key="1">
    <citation type="submission" date="2014-07" db="EMBL/GenBank/DDBJ databases">
        <authorList>
            <person name="Zhang J.E."/>
            <person name="Yang H."/>
            <person name="Guo J."/>
            <person name="Deng Z."/>
            <person name="Luo H."/>
            <person name="Luo M."/>
            <person name="Zhao B."/>
        </authorList>
    </citation>
    <scope>NUCLEOTIDE SEQUENCE [LARGE SCALE GENOMIC DNA]</scope>
    <source>
        <strain evidence="7 8">1CP</strain>
    </source>
</reference>
<evidence type="ECO:0000313" key="8">
    <source>
        <dbReference type="Proteomes" id="UP000186108"/>
    </source>
</evidence>
<feature type="domain" description="Carbohydrate kinase PfkB" evidence="6">
    <location>
        <begin position="14"/>
        <end position="300"/>
    </location>
</feature>
<keyword evidence="4" id="KW-0418">Kinase</keyword>
<dbReference type="SUPFAM" id="SSF53613">
    <property type="entry name" value="Ribokinase-like"/>
    <property type="match status" value="1"/>
</dbReference>
<dbReference type="Pfam" id="PF00294">
    <property type="entry name" value="PfkB"/>
    <property type="match status" value="1"/>
</dbReference>
<dbReference type="PANTHER" id="PTHR43085:SF1">
    <property type="entry name" value="PSEUDOURIDINE KINASE-RELATED"/>
    <property type="match status" value="1"/>
</dbReference>
<accession>A0A1B1K8D9</accession>
<keyword evidence="2" id="KW-0808">Transferase</keyword>
<dbReference type="InterPro" id="IPR011611">
    <property type="entry name" value="PfkB_dom"/>
</dbReference>
<keyword evidence="5" id="KW-0067">ATP-binding</keyword>
<dbReference type="AlphaFoldDB" id="A0A1B1K8D9"/>